<keyword evidence="2" id="KW-0411">Iron-sulfur</keyword>
<dbReference type="OrthoDB" id="9802027at2"/>
<protein>
    <recommendedName>
        <fullName evidence="3">CofH/MqnC-like C-terminal domain-containing protein</fullName>
    </recommendedName>
</protein>
<dbReference type="PANTHER" id="PTHR43076:SF7">
    <property type="entry name" value="AMINODEOXYFUTALOSINE SYNTHASE"/>
    <property type="match status" value="1"/>
</dbReference>
<dbReference type="HOGENOM" id="CLU_1193272_0_0_9"/>
<evidence type="ECO:0000256" key="1">
    <source>
        <dbReference type="ARBA" id="ARBA00001966"/>
    </source>
</evidence>
<comment type="cofactor">
    <cofactor evidence="1">
        <name>[4Fe-4S] cluster</name>
        <dbReference type="ChEBI" id="CHEBI:49883"/>
    </cofactor>
</comment>
<dbReference type="Pfam" id="PF19288">
    <property type="entry name" value="CofH_C"/>
    <property type="match status" value="1"/>
</dbReference>
<name>H5XTA8_9FIRM</name>
<gene>
    <name evidence="4" type="ORF">DesyoDRAFT_1199</name>
</gene>
<feature type="domain" description="CofH/MqnC-like C-terminal" evidence="3">
    <location>
        <begin position="110"/>
        <end position="215"/>
    </location>
</feature>
<sequence length="232" mass="26271">MPSLFAQSELWDLIDKVEKGQRLDVDEGLRLIKSQEILTLGYMANLVRERKNGNQTYFIVNRPINYADISASFEETEKHSMATIVYGNQDSLEERITRLVELRTTQEQNNEYLTFSPIPFLSKDEKLEGTMGVVNTTGYDDLKMLAISRILLDNFAHIKAFWFLLGPKLAQVSLSFGVDDLDGTVLEGPSSSMPGTESNRMLSKRALIHLIQKAGRDAVERDILHSPSYPQQ</sequence>
<keyword evidence="2" id="KW-0408">Iron</keyword>
<dbReference type="InterPro" id="IPR034405">
    <property type="entry name" value="F420"/>
</dbReference>
<evidence type="ECO:0000256" key="2">
    <source>
        <dbReference type="ARBA" id="ARBA00022485"/>
    </source>
</evidence>
<keyword evidence="2" id="KW-0479">Metal-binding</keyword>
<evidence type="ECO:0000259" key="3">
    <source>
        <dbReference type="Pfam" id="PF19288"/>
    </source>
</evidence>
<evidence type="ECO:0000313" key="4">
    <source>
        <dbReference type="EMBL" id="EHQ88367.1"/>
    </source>
</evidence>
<dbReference type="PANTHER" id="PTHR43076">
    <property type="entry name" value="FO SYNTHASE (COFH)"/>
    <property type="match status" value="1"/>
</dbReference>
<organism evidence="4 5">
    <name type="scientific">Desulfosporosinus youngiae DSM 17734</name>
    <dbReference type="NCBI Taxonomy" id="768710"/>
    <lineage>
        <taxon>Bacteria</taxon>
        <taxon>Bacillati</taxon>
        <taxon>Bacillota</taxon>
        <taxon>Clostridia</taxon>
        <taxon>Eubacteriales</taxon>
        <taxon>Desulfitobacteriaceae</taxon>
        <taxon>Desulfosporosinus</taxon>
    </lineage>
</organism>
<dbReference type="eggNOG" id="COG1060">
    <property type="taxonomic scope" value="Bacteria"/>
</dbReference>
<dbReference type="GO" id="GO:0044689">
    <property type="term" value="F:7,8-didemethyl-8-hydroxy-5-deazariboflavin synthase activity"/>
    <property type="evidence" value="ECO:0007669"/>
    <property type="project" value="TreeGrafter"/>
</dbReference>
<dbReference type="Proteomes" id="UP000005104">
    <property type="component" value="Chromosome"/>
</dbReference>
<dbReference type="GO" id="GO:0051539">
    <property type="term" value="F:4 iron, 4 sulfur cluster binding"/>
    <property type="evidence" value="ECO:0007669"/>
    <property type="project" value="UniProtKB-KW"/>
</dbReference>
<reference evidence="4 5" key="1">
    <citation type="submission" date="2011-11" db="EMBL/GenBank/DDBJ databases">
        <title>The Noncontiguous Finished genome of Desulfosporosinus youngiae DSM 17734.</title>
        <authorList>
            <consortium name="US DOE Joint Genome Institute (JGI-PGF)"/>
            <person name="Lucas S."/>
            <person name="Han J."/>
            <person name="Lapidus A."/>
            <person name="Cheng J.-F."/>
            <person name="Goodwin L."/>
            <person name="Pitluck S."/>
            <person name="Peters L."/>
            <person name="Ovchinnikova G."/>
            <person name="Lu M."/>
            <person name="Land M.L."/>
            <person name="Hauser L."/>
            <person name="Pester M."/>
            <person name="Spring S."/>
            <person name="Ollivier B."/>
            <person name="Rattei T."/>
            <person name="Klenk H.-P."/>
            <person name="Wagner M."/>
            <person name="Loy A."/>
            <person name="Woyke T.J."/>
        </authorList>
    </citation>
    <scope>NUCLEOTIDE SEQUENCE [LARGE SCALE GENOMIC DNA]</scope>
    <source>
        <strain evidence="4 5">DSM 17734</strain>
    </source>
</reference>
<dbReference type="AlphaFoldDB" id="H5XTA8"/>
<proteinExistence type="predicted"/>
<dbReference type="STRING" id="768710.DesyoDRAFT_1199"/>
<dbReference type="InterPro" id="IPR045567">
    <property type="entry name" value="CofH/MnqC-like_C"/>
</dbReference>
<accession>H5XTA8</accession>
<dbReference type="RefSeq" id="WP_007780659.1">
    <property type="nucleotide sequence ID" value="NZ_CM001441.1"/>
</dbReference>
<dbReference type="EMBL" id="CM001441">
    <property type="protein sequence ID" value="EHQ88367.1"/>
    <property type="molecule type" value="Genomic_DNA"/>
</dbReference>
<keyword evidence="5" id="KW-1185">Reference proteome</keyword>
<keyword evidence="2" id="KW-0004">4Fe-4S</keyword>
<evidence type="ECO:0000313" key="5">
    <source>
        <dbReference type="Proteomes" id="UP000005104"/>
    </source>
</evidence>